<feature type="non-terminal residue" evidence="2">
    <location>
        <position position="152"/>
    </location>
</feature>
<dbReference type="EMBL" id="NPEV01000020">
    <property type="protein sequence ID" value="RAI27216.1"/>
    <property type="molecule type" value="Genomic_DNA"/>
</dbReference>
<dbReference type="SUPFAM" id="SSF103247">
    <property type="entry name" value="TT1751-like"/>
    <property type="match status" value="1"/>
</dbReference>
<organism evidence="2 3">
    <name type="scientific">Rhodobium orientis</name>
    <dbReference type="NCBI Taxonomy" id="34017"/>
    <lineage>
        <taxon>Bacteria</taxon>
        <taxon>Pseudomonadati</taxon>
        <taxon>Pseudomonadota</taxon>
        <taxon>Alphaproteobacteria</taxon>
        <taxon>Hyphomicrobiales</taxon>
        <taxon>Rhodobiaceae</taxon>
        <taxon>Rhodobium</taxon>
    </lineage>
</organism>
<gene>
    <name evidence="2" type="ORF">CH339_10725</name>
</gene>
<comment type="caution">
    <text evidence="2">The sequence shown here is derived from an EMBL/GenBank/DDBJ whole genome shotgun (WGS) entry which is preliminary data.</text>
</comment>
<dbReference type="InterPro" id="IPR005180">
    <property type="entry name" value="DUF302"/>
</dbReference>
<evidence type="ECO:0000313" key="3">
    <source>
        <dbReference type="Proteomes" id="UP000249299"/>
    </source>
</evidence>
<evidence type="ECO:0000313" key="2">
    <source>
        <dbReference type="EMBL" id="RAI27216.1"/>
    </source>
</evidence>
<dbReference type="AlphaFoldDB" id="A0A327JNQ8"/>
<feature type="domain" description="DUF302" evidence="1">
    <location>
        <begin position="97"/>
        <end position="152"/>
    </location>
</feature>
<dbReference type="CDD" id="cd14797">
    <property type="entry name" value="DUF302"/>
    <property type="match status" value="1"/>
</dbReference>
<keyword evidence="3" id="KW-1185">Reference proteome</keyword>
<dbReference type="InterPro" id="IPR035923">
    <property type="entry name" value="TT1751-like_sf"/>
</dbReference>
<dbReference type="Proteomes" id="UP000249299">
    <property type="component" value="Unassembled WGS sequence"/>
</dbReference>
<name>A0A327JNQ8_9HYPH</name>
<reference evidence="2 3" key="1">
    <citation type="submission" date="2017-07" db="EMBL/GenBank/DDBJ databases">
        <title>Draft Genome Sequences of Select Purple Nonsulfur Bacteria.</title>
        <authorList>
            <person name="Lasarre B."/>
            <person name="Mckinlay J.B."/>
        </authorList>
    </citation>
    <scope>NUCLEOTIDE SEQUENCE [LARGE SCALE GENOMIC DNA]</scope>
    <source>
        <strain evidence="2 3">DSM 11290</strain>
    </source>
</reference>
<protein>
    <recommendedName>
        <fullName evidence="1">DUF302 domain-containing protein</fullName>
    </recommendedName>
</protein>
<proteinExistence type="predicted"/>
<evidence type="ECO:0000259" key="1">
    <source>
        <dbReference type="Pfam" id="PF03625"/>
    </source>
</evidence>
<sequence>MRLLWNLFALIGLVAVAGVIYLAVTIGPRLSAFSSFDDKAAETYTRMATQLLATGSPAEATVWKAKVNEGLTFEEVDESIKSVAIERNIKGVGELPLSDQVEAMTGEPGQKIKIYMYCNPLTAAKMIEFDIAYAAYLPCRVSLVEDKTGALW</sequence>
<accession>A0A327JNQ8</accession>
<dbReference type="RefSeq" id="WP_111434362.1">
    <property type="nucleotide sequence ID" value="NZ_NPEV01000020.1"/>
</dbReference>
<dbReference type="Pfam" id="PF03625">
    <property type="entry name" value="DUF302"/>
    <property type="match status" value="1"/>
</dbReference>
<dbReference type="Gene3D" id="3.30.310.70">
    <property type="entry name" value="TT1751-like domain"/>
    <property type="match status" value="1"/>
</dbReference>